<feature type="domain" description="DUF1468" evidence="3">
    <location>
        <begin position="34"/>
        <end position="169"/>
    </location>
</feature>
<dbReference type="EMBL" id="JABCJD010000006">
    <property type="protein sequence ID" value="NVO28189.1"/>
    <property type="molecule type" value="Genomic_DNA"/>
</dbReference>
<name>A0A850Q7B0_9RHOB</name>
<dbReference type="Pfam" id="PF07331">
    <property type="entry name" value="TctB"/>
    <property type="match status" value="1"/>
</dbReference>
<accession>A0A850Q7B0</accession>
<reference evidence="6 7" key="1">
    <citation type="submission" date="2020-04" db="EMBL/GenBank/DDBJ databases">
        <title>Donghicola sp., a member of the Rhodobacteraceae family isolated from mangrove forest in Thailand.</title>
        <authorList>
            <person name="Charoenyingcharoen P."/>
            <person name="Yukphan P."/>
        </authorList>
    </citation>
    <scope>NUCLEOTIDE SEQUENCE [LARGE SCALE GENOMIC DNA]</scope>
    <source>
        <strain evidence="4 7">B5-SW-15</strain>
        <strain evidence="5 6">C2-DW-16</strain>
    </source>
</reference>
<evidence type="ECO:0000313" key="7">
    <source>
        <dbReference type="Proteomes" id="UP000592216"/>
    </source>
</evidence>
<dbReference type="RefSeq" id="WP_176854857.1">
    <property type="nucleotide sequence ID" value="NZ_JABCJD010000006.1"/>
</dbReference>
<sequence>MDPEFRGDADHHDGTSDATPGGYADQRRPGELVFAGLMTAGSAALLWNAYGIAGFDALSSPGAIPMATAAVMLVTSVITLVRTIGLQKVAGETLAKDILPMIVLVMFVLLVGFGIALKPVGFLPTAAVFLIISMKIMARRSWPYTFAVALGSLALIWLVFRIVFTVLLPAGIVPESEFIQFFRSLVQAGAK</sequence>
<gene>
    <name evidence="5" type="ORF">HJ526_12210</name>
    <name evidence="4" type="ORF">HJ536_11910</name>
</gene>
<evidence type="ECO:0000313" key="6">
    <source>
        <dbReference type="Proteomes" id="UP000523601"/>
    </source>
</evidence>
<keyword evidence="6" id="KW-1185">Reference proteome</keyword>
<dbReference type="Proteomes" id="UP000592216">
    <property type="component" value="Unassembled WGS sequence"/>
</dbReference>
<feature type="compositionally biased region" description="Basic and acidic residues" evidence="1">
    <location>
        <begin position="1"/>
        <end position="15"/>
    </location>
</feature>
<dbReference type="InterPro" id="IPR009936">
    <property type="entry name" value="DUF1468"/>
</dbReference>
<keyword evidence="2" id="KW-0812">Transmembrane</keyword>
<dbReference type="AlphaFoldDB" id="A0A850Q7B0"/>
<proteinExistence type="predicted"/>
<dbReference type="EMBL" id="JABCJE010000005">
    <property type="protein sequence ID" value="NVO24062.1"/>
    <property type="molecule type" value="Genomic_DNA"/>
</dbReference>
<evidence type="ECO:0000259" key="3">
    <source>
        <dbReference type="Pfam" id="PF07331"/>
    </source>
</evidence>
<feature type="transmembrane region" description="Helical" evidence="2">
    <location>
        <begin position="145"/>
        <end position="168"/>
    </location>
</feature>
<keyword evidence="2" id="KW-1133">Transmembrane helix</keyword>
<dbReference type="Proteomes" id="UP000523601">
    <property type="component" value="Unassembled WGS sequence"/>
</dbReference>
<feature type="transmembrane region" description="Helical" evidence="2">
    <location>
        <begin position="98"/>
        <end position="116"/>
    </location>
</feature>
<keyword evidence="2" id="KW-0472">Membrane</keyword>
<feature type="transmembrane region" description="Helical" evidence="2">
    <location>
        <begin position="62"/>
        <end position="86"/>
    </location>
</feature>
<feature type="transmembrane region" description="Helical" evidence="2">
    <location>
        <begin position="32"/>
        <end position="50"/>
    </location>
</feature>
<evidence type="ECO:0000313" key="5">
    <source>
        <dbReference type="EMBL" id="NVO28189.1"/>
    </source>
</evidence>
<evidence type="ECO:0000256" key="1">
    <source>
        <dbReference type="SAM" id="MobiDB-lite"/>
    </source>
</evidence>
<evidence type="ECO:0000256" key="2">
    <source>
        <dbReference type="SAM" id="Phobius"/>
    </source>
</evidence>
<protein>
    <submittedName>
        <fullName evidence="4">Tripartite tricarboxylate transporter TctB family protein</fullName>
    </submittedName>
</protein>
<evidence type="ECO:0000313" key="4">
    <source>
        <dbReference type="EMBL" id="NVO24062.1"/>
    </source>
</evidence>
<comment type="caution">
    <text evidence="4">The sequence shown here is derived from an EMBL/GenBank/DDBJ whole genome shotgun (WGS) entry which is preliminary data.</text>
</comment>
<feature type="region of interest" description="Disordered" evidence="1">
    <location>
        <begin position="1"/>
        <end position="25"/>
    </location>
</feature>
<organism evidence="4 7">
    <name type="scientific">Donghicola mangrovi</name>
    <dbReference type="NCBI Taxonomy" id="2729614"/>
    <lineage>
        <taxon>Bacteria</taxon>
        <taxon>Pseudomonadati</taxon>
        <taxon>Pseudomonadota</taxon>
        <taxon>Alphaproteobacteria</taxon>
        <taxon>Rhodobacterales</taxon>
        <taxon>Roseobacteraceae</taxon>
        <taxon>Donghicola</taxon>
    </lineage>
</organism>
<feature type="transmembrane region" description="Helical" evidence="2">
    <location>
        <begin position="122"/>
        <end position="138"/>
    </location>
</feature>